<dbReference type="AlphaFoldDB" id="A0A815ENE1"/>
<keyword evidence="4" id="KW-1185">Reference proteome</keyword>
<dbReference type="Proteomes" id="UP000681722">
    <property type="component" value="Unassembled WGS sequence"/>
</dbReference>
<gene>
    <name evidence="2" type="ORF">GPM918_LOCUS29131</name>
    <name evidence="3" type="ORF">SRO942_LOCUS29693</name>
</gene>
<comment type="caution">
    <text evidence="2">The sequence shown here is derived from an EMBL/GenBank/DDBJ whole genome shotgun (WGS) entry which is preliminary data.</text>
</comment>
<dbReference type="EMBL" id="CAJNOQ010013073">
    <property type="protein sequence ID" value="CAF1313885.1"/>
    <property type="molecule type" value="Genomic_DNA"/>
</dbReference>
<name>A0A815ENE1_9BILA</name>
<reference evidence="2" key="1">
    <citation type="submission" date="2021-02" db="EMBL/GenBank/DDBJ databases">
        <authorList>
            <person name="Nowell W R."/>
        </authorList>
    </citation>
    <scope>NUCLEOTIDE SEQUENCE</scope>
</reference>
<evidence type="ECO:0000313" key="2">
    <source>
        <dbReference type="EMBL" id="CAF1313885.1"/>
    </source>
</evidence>
<evidence type="ECO:0000313" key="4">
    <source>
        <dbReference type="Proteomes" id="UP000663829"/>
    </source>
</evidence>
<feature type="region of interest" description="Disordered" evidence="1">
    <location>
        <begin position="56"/>
        <end position="89"/>
    </location>
</feature>
<proteinExistence type="predicted"/>
<dbReference type="Proteomes" id="UP000663829">
    <property type="component" value="Unassembled WGS sequence"/>
</dbReference>
<evidence type="ECO:0000313" key="3">
    <source>
        <dbReference type="EMBL" id="CAF4154050.1"/>
    </source>
</evidence>
<sequence>MTKVRCDESSFYQNIDVSRKKMKLDTTTSSATIINSVQKKKTPAKRHGAGITNIFIDSDGEEDETSPQSKVAELVPQAHDSVSDHVNYE</sequence>
<evidence type="ECO:0000256" key="1">
    <source>
        <dbReference type="SAM" id="MobiDB-lite"/>
    </source>
</evidence>
<protein>
    <submittedName>
        <fullName evidence="2">Uncharacterized protein</fullName>
    </submittedName>
</protein>
<dbReference type="EMBL" id="CAJOBC010044034">
    <property type="protein sequence ID" value="CAF4154050.1"/>
    <property type="molecule type" value="Genomic_DNA"/>
</dbReference>
<organism evidence="2 4">
    <name type="scientific">Didymodactylos carnosus</name>
    <dbReference type="NCBI Taxonomy" id="1234261"/>
    <lineage>
        <taxon>Eukaryota</taxon>
        <taxon>Metazoa</taxon>
        <taxon>Spiralia</taxon>
        <taxon>Gnathifera</taxon>
        <taxon>Rotifera</taxon>
        <taxon>Eurotatoria</taxon>
        <taxon>Bdelloidea</taxon>
        <taxon>Philodinida</taxon>
        <taxon>Philodinidae</taxon>
        <taxon>Didymodactylos</taxon>
    </lineage>
</organism>
<accession>A0A815ENE1</accession>